<reference evidence="5 6" key="1">
    <citation type="submission" date="2020-08" db="EMBL/GenBank/DDBJ databases">
        <title>Complete Genome Sequence of Effusibacillus dendaii Strain skT53, Isolated from Farmland soil.</title>
        <authorList>
            <person name="Konishi T."/>
            <person name="Kawasaki H."/>
        </authorList>
    </citation>
    <scope>NUCLEOTIDE SEQUENCE [LARGE SCALE GENOMIC DNA]</scope>
    <source>
        <strain evidence="6">skT53</strain>
    </source>
</reference>
<evidence type="ECO:0000259" key="4">
    <source>
        <dbReference type="Pfam" id="PF01593"/>
    </source>
</evidence>
<dbReference type="InterPro" id="IPR001613">
    <property type="entry name" value="Flavin_amine_oxidase"/>
</dbReference>
<dbReference type="PANTHER" id="PTHR42923">
    <property type="entry name" value="PROTOPORPHYRINOGEN OXIDASE"/>
    <property type="match status" value="1"/>
</dbReference>
<accession>A0A7I8D6I4</accession>
<proteinExistence type="predicted"/>
<dbReference type="Proteomes" id="UP000593802">
    <property type="component" value="Chromosome"/>
</dbReference>
<evidence type="ECO:0000313" key="6">
    <source>
        <dbReference type="Proteomes" id="UP000593802"/>
    </source>
</evidence>
<dbReference type="InterPro" id="IPR050464">
    <property type="entry name" value="Zeta_carotene_desat/Oxidored"/>
</dbReference>
<dbReference type="SUPFAM" id="SSF51905">
    <property type="entry name" value="FAD/NAD(P)-binding domain"/>
    <property type="match status" value="1"/>
</dbReference>
<dbReference type="Pfam" id="PF01593">
    <property type="entry name" value="Amino_oxidase"/>
    <property type="match status" value="1"/>
</dbReference>
<dbReference type="RefSeq" id="WP_200759835.1">
    <property type="nucleotide sequence ID" value="NZ_AP023366.1"/>
</dbReference>
<dbReference type="AlphaFoldDB" id="A0A7I8D6I4"/>
<evidence type="ECO:0000313" key="5">
    <source>
        <dbReference type="EMBL" id="BCJ85758.1"/>
    </source>
</evidence>
<name>A0A7I8D6I4_9BACL</name>
<dbReference type="InterPro" id="IPR002937">
    <property type="entry name" value="Amino_oxidase"/>
</dbReference>
<protein>
    <recommendedName>
        <fullName evidence="4">Amine oxidase domain-containing protein</fullName>
    </recommendedName>
</protein>
<organism evidence="5 6">
    <name type="scientific">Effusibacillus dendaii</name>
    <dbReference type="NCBI Taxonomy" id="2743772"/>
    <lineage>
        <taxon>Bacteria</taxon>
        <taxon>Bacillati</taxon>
        <taxon>Bacillota</taxon>
        <taxon>Bacilli</taxon>
        <taxon>Bacillales</taxon>
        <taxon>Alicyclobacillaceae</taxon>
        <taxon>Effusibacillus</taxon>
    </lineage>
</organism>
<dbReference type="KEGG" id="eff:skT53_07430"/>
<dbReference type="PRINTS" id="PR00757">
    <property type="entry name" value="AMINEOXDASEF"/>
</dbReference>
<keyword evidence="6" id="KW-1185">Reference proteome</keyword>
<keyword evidence="2" id="KW-0560">Oxidoreductase</keyword>
<gene>
    <name evidence="5" type="ORF">skT53_07430</name>
</gene>
<feature type="domain" description="Amine oxidase" evidence="4">
    <location>
        <begin position="11"/>
        <end position="420"/>
    </location>
</feature>
<dbReference type="PANTHER" id="PTHR42923:SF3">
    <property type="entry name" value="PROTOPORPHYRINOGEN OXIDASE"/>
    <property type="match status" value="1"/>
</dbReference>
<comment type="cofactor">
    <cofactor evidence="1">
        <name>FAD</name>
        <dbReference type="ChEBI" id="CHEBI:57692"/>
    </cofactor>
</comment>
<evidence type="ECO:0000256" key="3">
    <source>
        <dbReference type="PIRSR" id="PIRSR601613-1"/>
    </source>
</evidence>
<dbReference type="Gene3D" id="3.50.50.60">
    <property type="entry name" value="FAD/NAD(P)-binding domain"/>
    <property type="match status" value="2"/>
</dbReference>
<dbReference type="EMBL" id="AP023366">
    <property type="protein sequence ID" value="BCJ85758.1"/>
    <property type="molecule type" value="Genomic_DNA"/>
</dbReference>
<evidence type="ECO:0000256" key="2">
    <source>
        <dbReference type="ARBA" id="ARBA00023002"/>
    </source>
</evidence>
<dbReference type="GO" id="GO:0016491">
    <property type="term" value="F:oxidoreductase activity"/>
    <property type="evidence" value="ECO:0007669"/>
    <property type="project" value="UniProtKB-KW"/>
</dbReference>
<evidence type="ECO:0000256" key="1">
    <source>
        <dbReference type="ARBA" id="ARBA00001974"/>
    </source>
</evidence>
<dbReference type="InterPro" id="IPR036188">
    <property type="entry name" value="FAD/NAD-bd_sf"/>
</dbReference>
<sequence>MYDVIVIGAGLAGLSAAHFLKQKGADLLVLEKEPELGGRVRTRTYPDRANLAYEQGAQFFSRHFSTVFMLAKQLRVPVKRLPFCLQMQVAGEWRQACYDRWSVFFQIPGVPWRVRHQLFQLVRSASRGGGFPAGNKPVSDMVLHQFAARFDPTVYEYVIAPFWQTMFFSDPTHQSSRHFLLHFGSPASQRIYRPEGGMTRFIDSLAEGLSIWRETEVKRLESLGASVLVEAKNRHGFQQLSARYVLLTVPAPQVPSMLAGNPFASEIMQLIRSVRYSSTAIVSLHADREVDSSVFGFSIPPKYNSILSGGVIEHRLIWNVMLTDRAYRQMREMTDEQMVQQVRNEMDRLFPDRKKRFQLIDLYRWPTAIPCFAPGDVERMEHLSRHLKDSRSRIQLAGDYLQLGCTEGAVRSGIQAAKSVFQMIER</sequence>
<feature type="binding site" evidence="3">
    <location>
        <position position="217"/>
    </location>
    <ligand>
        <name>FAD</name>
        <dbReference type="ChEBI" id="CHEBI:57692"/>
    </ligand>
</feature>
<feature type="binding site" evidence="3">
    <location>
        <position position="182"/>
    </location>
    <ligand>
        <name>substrate</name>
    </ligand>
</feature>